<feature type="domain" description="PPM-type phosphatase" evidence="3">
    <location>
        <begin position="165"/>
        <end position="465"/>
    </location>
</feature>
<feature type="compositionally biased region" description="Polar residues" evidence="2">
    <location>
        <begin position="391"/>
        <end position="400"/>
    </location>
</feature>
<dbReference type="PROSITE" id="PS51746">
    <property type="entry name" value="PPM_2"/>
    <property type="match status" value="1"/>
</dbReference>
<dbReference type="SUPFAM" id="SSF81606">
    <property type="entry name" value="PP2C-like"/>
    <property type="match status" value="1"/>
</dbReference>
<keyword evidence="1" id="KW-0479">Metal-binding</keyword>
<proteinExistence type="inferred from homology"/>
<dbReference type="STRING" id="269621.A0A238F6A8"/>
<keyword evidence="1" id="KW-0378">Hydrolase</keyword>
<dbReference type="SMART" id="SM00331">
    <property type="entry name" value="PP2C_SIG"/>
    <property type="match status" value="1"/>
</dbReference>
<dbReference type="Gene3D" id="3.60.40.10">
    <property type="entry name" value="PPM-type phosphatase domain"/>
    <property type="match status" value="1"/>
</dbReference>
<dbReference type="EMBL" id="FMSP01000004">
    <property type="protein sequence ID" value="SCV69420.1"/>
    <property type="molecule type" value="Genomic_DNA"/>
</dbReference>
<feature type="region of interest" description="Disordered" evidence="2">
    <location>
        <begin position="63"/>
        <end position="113"/>
    </location>
</feature>
<comment type="similarity">
    <text evidence="1">Belongs to the PP2C family.</text>
</comment>
<dbReference type="EC" id="3.1.3.16" evidence="1"/>
<dbReference type="SMART" id="SM00332">
    <property type="entry name" value="PP2Cc"/>
    <property type="match status" value="1"/>
</dbReference>
<dbReference type="GO" id="GO:0046872">
    <property type="term" value="F:metal ion binding"/>
    <property type="evidence" value="ECO:0007669"/>
    <property type="project" value="UniProtKB-UniRule"/>
</dbReference>
<dbReference type="GO" id="GO:0004722">
    <property type="term" value="F:protein serine/threonine phosphatase activity"/>
    <property type="evidence" value="ECO:0007669"/>
    <property type="project" value="UniProtKB-EC"/>
</dbReference>
<dbReference type="AlphaFoldDB" id="A0A238F6A8"/>
<protein>
    <recommendedName>
        <fullName evidence="1">Protein phosphatase</fullName>
        <ecNumber evidence="1">3.1.3.16</ecNumber>
    </recommendedName>
</protein>
<dbReference type="PANTHER" id="PTHR12320">
    <property type="entry name" value="PROTEIN PHOSPHATASE 2C"/>
    <property type="match status" value="1"/>
</dbReference>
<evidence type="ECO:0000313" key="5">
    <source>
        <dbReference type="Proteomes" id="UP000198372"/>
    </source>
</evidence>
<dbReference type="PANTHER" id="PTHR12320:SF1">
    <property type="entry name" value="PROTEIN PHOSPHATASE PTC7 HOMOLOG"/>
    <property type="match status" value="1"/>
</dbReference>
<dbReference type="InterPro" id="IPR036457">
    <property type="entry name" value="PPM-type-like_dom_sf"/>
</dbReference>
<keyword evidence="1" id="KW-0464">Manganese</keyword>
<accession>A0A238F6A8</accession>
<gene>
    <name evidence="4" type="ORF">BQ2448_2440</name>
</gene>
<feature type="region of interest" description="Disordered" evidence="2">
    <location>
        <begin position="391"/>
        <end position="410"/>
    </location>
</feature>
<feature type="region of interest" description="Disordered" evidence="2">
    <location>
        <begin position="280"/>
        <end position="300"/>
    </location>
</feature>
<evidence type="ECO:0000313" key="4">
    <source>
        <dbReference type="EMBL" id="SCV69420.1"/>
    </source>
</evidence>
<comment type="cofactor">
    <cofactor evidence="1">
        <name>Mg(2+)</name>
        <dbReference type="ChEBI" id="CHEBI:18420"/>
    </cofactor>
</comment>
<comment type="catalytic activity">
    <reaction evidence="1">
        <text>O-phospho-L-threonyl-[protein] + H2O = L-threonyl-[protein] + phosphate</text>
        <dbReference type="Rhea" id="RHEA:47004"/>
        <dbReference type="Rhea" id="RHEA-COMP:11060"/>
        <dbReference type="Rhea" id="RHEA-COMP:11605"/>
        <dbReference type="ChEBI" id="CHEBI:15377"/>
        <dbReference type="ChEBI" id="CHEBI:30013"/>
        <dbReference type="ChEBI" id="CHEBI:43474"/>
        <dbReference type="ChEBI" id="CHEBI:61977"/>
        <dbReference type="EC" id="3.1.3.16"/>
    </reaction>
</comment>
<keyword evidence="1" id="KW-0904">Protein phosphatase</keyword>
<reference evidence="5" key="1">
    <citation type="submission" date="2016-09" db="EMBL/GenBank/DDBJ databases">
        <authorList>
            <person name="Jeantristanb JTB J.-T."/>
            <person name="Ricardo R."/>
        </authorList>
    </citation>
    <scope>NUCLEOTIDE SEQUENCE [LARGE SCALE GENOMIC DNA]</scope>
</reference>
<dbReference type="InterPro" id="IPR039123">
    <property type="entry name" value="PPTC7"/>
</dbReference>
<dbReference type="Proteomes" id="UP000198372">
    <property type="component" value="Unassembled WGS sequence"/>
</dbReference>
<evidence type="ECO:0000256" key="2">
    <source>
        <dbReference type="SAM" id="MobiDB-lite"/>
    </source>
</evidence>
<comment type="cofactor">
    <cofactor evidence="1">
        <name>Mn(2+)</name>
        <dbReference type="ChEBI" id="CHEBI:29035"/>
    </cofactor>
</comment>
<evidence type="ECO:0000259" key="3">
    <source>
        <dbReference type="PROSITE" id="PS51746"/>
    </source>
</evidence>
<comment type="catalytic activity">
    <reaction evidence="1">
        <text>O-phospho-L-seryl-[protein] + H2O = L-seryl-[protein] + phosphate</text>
        <dbReference type="Rhea" id="RHEA:20629"/>
        <dbReference type="Rhea" id="RHEA-COMP:9863"/>
        <dbReference type="Rhea" id="RHEA-COMP:11604"/>
        <dbReference type="ChEBI" id="CHEBI:15377"/>
        <dbReference type="ChEBI" id="CHEBI:29999"/>
        <dbReference type="ChEBI" id="CHEBI:43474"/>
        <dbReference type="ChEBI" id="CHEBI:83421"/>
        <dbReference type="EC" id="3.1.3.16"/>
    </reaction>
</comment>
<feature type="compositionally biased region" description="Basic and acidic residues" evidence="2">
    <location>
        <begin position="85"/>
        <end position="94"/>
    </location>
</feature>
<dbReference type="OrthoDB" id="2535974at2759"/>
<evidence type="ECO:0000256" key="1">
    <source>
        <dbReference type="RuleBase" id="RU366020"/>
    </source>
</evidence>
<keyword evidence="5" id="KW-1185">Reference proteome</keyword>
<sequence length="468" mass="51319">MFLRPTGTSSIVHQLTHRVSQSVVVDVRLRAFASTPPESCAFVPSSALRRYCFEVAYAFKGKPGSPTYSSSERTDLTSSTTQRSVTDHELKSDDGNSSLMGDRNRDRVQSSFTRPDWRDVSATPRLQQGFESDHPSIVWRDSIWSRFPWGAGHDWFFVQEVEAKRKRSNSTLTESPPGKDLVIGVADGVGGWVDSGVDPSFFAQTLMWLCRQEVVKNGNTDPLKVIQNAYAAILKEKGVRAGKENGSSTACVLSFDAESGNLKAANLGDSIFLILRRKPASSPTPAPTIDSSSSTSTPDAPLHLTHSVVHMQAAQTHFFNAPRQLAKMPKGSNKQGALIDMPEGADLFETGLEDGDILVLATDGFSDNVWPQQLEELVALVQNYQNKLLLSIPTPDSRTGTPPPSPKKDSRTFARILADLCVTFAKICAVKPNRQSPFEIEARRYGHRDVRGGKVDDVCVVVVVVKKE</sequence>
<name>A0A238F6A8_9BASI</name>
<feature type="compositionally biased region" description="Polar residues" evidence="2">
    <location>
        <begin position="66"/>
        <end position="84"/>
    </location>
</feature>
<dbReference type="InterPro" id="IPR001932">
    <property type="entry name" value="PPM-type_phosphatase-like_dom"/>
</dbReference>
<organism evidence="4 5">
    <name type="scientific">Microbotryum intermedium</name>
    <dbReference type="NCBI Taxonomy" id="269621"/>
    <lineage>
        <taxon>Eukaryota</taxon>
        <taxon>Fungi</taxon>
        <taxon>Dikarya</taxon>
        <taxon>Basidiomycota</taxon>
        <taxon>Pucciniomycotina</taxon>
        <taxon>Microbotryomycetes</taxon>
        <taxon>Microbotryales</taxon>
        <taxon>Microbotryaceae</taxon>
        <taxon>Microbotryum</taxon>
    </lineage>
</organism>
<keyword evidence="1" id="KW-0460">Magnesium</keyword>